<comment type="caution">
    <text evidence="1">The sequence shown here is derived from an EMBL/GenBank/DDBJ whole genome shotgun (WGS) entry which is preliminary data.</text>
</comment>
<dbReference type="AlphaFoldDB" id="A0AAP0AS70"/>
<dbReference type="InterPro" id="IPR036915">
    <property type="entry name" value="Cyclin-like_sf"/>
</dbReference>
<evidence type="ECO:0000313" key="1">
    <source>
        <dbReference type="EMBL" id="KAK8913603.1"/>
    </source>
</evidence>
<protein>
    <submittedName>
        <fullName evidence="1">Cyclin-D3-2</fullName>
    </submittedName>
</protein>
<reference evidence="1 2" key="1">
    <citation type="journal article" date="2022" name="Nat. Plants">
        <title>Genomes of leafy and leafless Platanthera orchids illuminate the evolution of mycoheterotrophy.</title>
        <authorList>
            <person name="Li M.H."/>
            <person name="Liu K.W."/>
            <person name="Li Z."/>
            <person name="Lu H.C."/>
            <person name="Ye Q.L."/>
            <person name="Zhang D."/>
            <person name="Wang J.Y."/>
            <person name="Li Y.F."/>
            <person name="Zhong Z.M."/>
            <person name="Liu X."/>
            <person name="Yu X."/>
            <person name="Liu D.K."/>
            <person name="Tu X.D."/>
            <person name="Liu B."/>
            <person name="Hao Y."/>
            <person name="Liao X.Y."/>
            <person name="Jiang Y.T."/>
            <person name="Sun W.H."/>
            <person name="Chen J."/>
            <person name="Chen Y.Q."/>
            <person name="Ai Y."/>
            <person name="Zhai J.W."/>
            <person name="Wu S.S."/>
            <person name="Zhou Z."/>
            <person name="Hsiao Y.Y."/>
            <person name="Wu W.L."/>
            <person name="Chen Y.Y."/>
            <person name="Lin Y.F."/>
            <person name="Hsu J.L."/>
            <person name="Li C.Y."/>
            <person name="Wang Z.W."/>
            <person name="Zhao X."/>
            <person name="Zhong W.Y."/>
            <person name="Ma X.K."/>
            <person name="Ma L."/>
            <person name="Huang J."/>
            <person name="Chen G.Z."/>
            <person name="Huang M.Z."/>
            <person name="Huang L."/>
            <person name="Peng D.H."/>
            <person name="Luo Y.B."/>
            <person name="Zou S.Q."/>
            <person name="Chen S.P."/>
            <person name="Lan S."/>
            <person name="Tsai W.C."/>
            <person name="Van de Peer Y."/>
            <person name="Liu Z.J."/>
        </authorList>
    </citation>
    <scope>NUCLEOTIDE SEQUENCE [LARGE SCALE GENOMIC DNA]</scope>
    <source>
        <strain evidence="1">Lor287</strain>
    </source>
</reference>
<dbReference type="Proteomes" id="UP001418222">
    <property type="component" value="Unassembled WGS sequence"/>
</dbReference>
<accession>A0AAP0AS70</accession>
<proteinExistence type="predicted"/>
<sequence length="193" mass="20859">MVNRRKHSPLSRPMRRRHIWCSRPDIHLSVARGTAVEWVVKTSGQHGFSVQSVLLAVNYPGRCFLAASGGGLRPREDKPWMGRLAAVACLSLASSSIEFDRVCTREQDYSAKGASRAVNSLVENESCHSSLPHSPTASSEISPSLAGRLLRNLSLTRRPPPPKSLAHSPAASSAISPSLAGRFLRNLSLTASL</sequence>
<dbReference type="EMBL" id="JBBWWQ010000021">
    <property type="protein sequence ID" value="KAK8913603.1"/>
    <property type="molecule type" value="Genomic_DNA"/>
</dbReference>
<gene>
    <name evidence="1" type="primary">CYCD3-2</name>
    <name evidence="1" type="ORF">KSP39_PZI023593</name>
</gene>
<evidence type="ECO:0000313" key="2">
    <source>
        <dbReference type="Proteomes" id="UP001418222"/>
    </source>
</evidence>
<keyword evidence="2" id="KW-1185">Reference proteome</keyword>
<organism evidence="1 2">
    <name type="scientific">Platanthera zijinensis</name>
    <dbReference type="NCBI Taxonomy" id="2320716"/>
    <lineage>
        <taxon>Eukaryota</taxon>
        <taxon>Viridiplantae</taxon>
        <taxon>Streptophyta</taxon>
        <taxon>Embryophyta</taxon>
        <taxon>Tracheophyta</taxon>
        <taxon>Spermatophyta</taxon>
        <taxon>Magnoliopsida</taxon>
        <taxon>Liliopsida</taxon>
        <taxon>Asparagales</taxon>
        <taxon>Orchidaceae</taxon>
        <taxon>Orchidoideae</taxon>
        <taxon>Orchideae</taxon>
        <taxon>Orchidinae</taxon>
        <taxon>Platanthera</taxon>
    </lineage>
</organism>
<dbReference type="Gene3D" id="1.10.472.10">
    <property type="entry name" value="Cyclin-like"/>
    <property type="match status" value="1"/>
</dbReference>
<name>A0AAP0AS70_9ASPA</name>
<dbReference type="SUPFAM" id="SSF47954">
    <property type="entry name" value="Cyclin-like"/>
    <property type="match status" value="1"/>
</dbReference>